<evidence type="ECO:0000256" key="6">
    <source>
        <dbReference type="HAMAP-Rule" id="MF_01363"/>
    </source>
</evidence>
<dbReference type="GO" id="GO:0005737">
    <property type="term" value="C:cytoplasm"/>
    <property type="evidence" value="ECO:0007669"/>
    <property type="project" value="UniProtKB-ARBA"/>
</dbReference>
<dbReference type="AlphaFoldDB" id="A0A1X7CSZ1"/>
<dbReference type="NCBIfam" id="TIGR00061">
    <property type="entry name" value="L21"/>
    <property type="match status" value="1"/>
</dbReference>
<name>A0A1X7CSZ1_9BACT</name>
<dbReference type="EMBL" id="FWZU01000002">
    <property type="protein sequence ID" value="SMF02639.1"/>
    <property type="molecule type" value="Genomic_DNA"/>
</dbReference>
<evidence type="ECO:0000256" key="1">
    <source>
        <dbReference type="ARBA" id="ARBA00008563"/>
    </source>
</evidence>
<evidence type="ECO:0000256" key="2">
    <source>
        <dbReference type="ARBA" id="ARBA00022730"/>
    </source>
</evidence>
<sequence>MYAIIETGGKQFRVEEGLELNIQKLDVEAGTKVDLDKILLIGQGEDIKIGAPYVEGAKVACTILEHGRDKKIIVFKKRRRQDSQTKQGHRQDYTRIKVEAIQA</sequence>
<dbReference type="STRING" id="1519643.SAMN06295933_1226"/>
<protein>
    <recommendedName>
        <fullName evidence="6">Large ribosomal subunit protein bL21</fullName>
    </recommendedName>
</protein>
<dbReference type="InterPro" id="IPR001787">
    <property type="entry name" value="Ribosomal_bL21"/>
</dbReference>
<evidence type="ECO:0000313" key="9">
    <source>
        <dbReference type="Proteomes" id="UP000192906"/>
    </source>
</evidence>
<keyword evidence="2 6" id="KW-0699">rRNA-binding</keyword>
<dbReference type="SUPFAM" id="SSF141091">
    <property type="entry name" value="L21p-like"/>
    <property type="match status" value="1"/>
</dbReference>
<dbReference type="RefSeq" id="WP_085099859.1">
    <property type="nucleotide sequence ID" value="NZ_FWZU01000002.1"/>
</dbReference>
<dbReference type="OrthoDB" id="9813334at2"/>
<comment type="similarity">
    <text evidence="1 6 7">Belongs to the bacterial ribosomal protein bL21 family.</text>
</comment>
<reference evidence="9" key="1">
    <citation type="submission" date="2017-04" db="EMBL/GenBank/DDBJ databases">
        <authorList>
            <person name="Varghese N."/>
            <person name="Submissions S."/>
        </authorList>
    </citation>
    <scope>NUCLEOTIDE SEQUENCE [LARGE SCALE GENOMIC DNA]</scope>
    <source>
        <strain evidence="9">K3S</strain>
    </source>
</reference>
<evidence type="ECO:0000256" key="3">
    <source>
        <dbReference type="ARBA" id="ARBA00022884"/>
    </source>
</evidence>
<dbReference type="Pfam" id="PF00829">
    <property type="entry name" value="Ribosomal_L21p"/>
    <property type="match status" value="1"/>
</dbReference>
<evidence type="ECO:0000256" key="4">
    <source>
        <dbReference type="ARBA" id="ARBA00022980"/>
    </source>
</evidence>
<keyword evidence="9" id="KW-1185">Reference proteome</keyword>
<keyword evidence="5 6" id="KW-0687">Ribonucleoprotein</keyword>
<dbReference type="Proteomes" id="UP000192906">
    <property type="component" value="Unassembled WGS sequence"/>
</dbReference>
<dbReference type="GO" id="GO:1990904">
    <property type="term" value="C:ribonucleoprotein complex"/>
    <property type="evidence" value="ECO:0007669"/>
    <property type="project" value="UniProtKB-KW"/>
</dbReference>
<keyword evidence="3 6" id="KW-0694">RNA-binding</keyword>
<dbReference type="PANTHER" id="PTHR21349:SF0">
    <property type="entry name" value="LARGE RIBOSOMAL SUBUNIT PROTEIN BL21M"/>
    <property type="match status" value="1"/>
</dbReference>
<evidence type="ECO:0000256" key="5">
    <source>
        <dbReference type="ARBA" id="ARBA00023274"/>
    </source>
</evidence>
<dbReference type="GO" id="GO:0005840">
    <property type="term" value="C:ribosome"/>
    <property type="evidence" value="ECO:0007669"/>
    <property type="project" value="UniProtKB-KW"/>
</dbReference>
<organism evidence="8 9">
    <name type="scientific">Desulfovibrio gilichinskyi</name>
    <dbReference type="NCBI Taxonomy" id="1519643"/>
    <lineage>
        <taxon>Bacteria</taxon>
        <taxon>Pseudomonadati</taxon>
        <taxon>Thermodesulfobacteriota</taxon>
        <taxon>Desulfovibrionia</taxon>
        <taxon>Desulfovibrionales</taxon>
        <taxon>Desulfovibrionaceae</taxon>
        <taxon>Desulfovibrio</taxon>
    </lineage>
</organism>
<dbReference type="GO" id="GO:0003735">
    <property type="term" value="F:structural constituent of ribosome"/>
    <property type="evidence" value="ECO:0007669"/>
    <property type="project" value="InterPro"/>
</dbReference>
<dbReference type="InterPro" id="IPR028909">
    <property type="entry name" value="bL21-like"/>
</dbReference>
<keyword evidence="4 6" id="KW-0689">Ribosomal protein</keyword>
<dbReference type="GO" id="GO:0019843">
    <property type="term" value="F:rRNA binding"/>
    <property type="evidence" value="ECO:0007669"/>
    <property type="project" value="UniProtKB-UniRule"/>
</dbReference>
<comment type="subunit">
    <text evidence="6">Part of the 50S ribosomal subunit. Contacts protein L20.</text>
</comment>
<dbReference type="GO" id="GO:0006412">
    <property type="term" value="P:translation"/>
    <property type="evidence" value="ECO:0007669"/>
    <property type="project" value="UniProtKB-UniRule"/>
</dbReference>
<accession>A0A1X7CSZ1</accession>
<evidence type="ECO:0000313" key="8">
    <source>
        <dbReference type="EMBL" id="SMF02639.1"/>
    </source>
</evidence>
<comment type="function">
    <text evidence="6 7">This protein binds to 23S rRNA in the presence of protein L20.</text>
</comment>
<dbReference type="InterPro" id="IPR036164">
    <property type="entry name" value="bL21-like_sf"/>
</dbReference>
<proteinExistence type="inferred from homology"/>
<dbReference type="HAMAP" id="MF_01363">
    <property type="entry name" value="Ribosomal_bL21"/>
    <property type="match status" value="1"/>
</dbReference>
<gene>
    <name evidence="6" type="primary">rplU</name>
    <name evidence="8" type="ORF">SAMN06295933_1226</name>
</gene>
<evidence type="ECO:0000256" key="7">
    <source>
        <dbReference type="RuleBase" id="RU000562"/>
    </source>
</evidence>
<dbReference type="PANTHER" id="PTHR21349">
    <property type="entry name" value="50S RIBOSOMAL PROTEIN L21"/>
    <property type="match status" value="1"/>
</dbReference>